<reference evidence="2" key="1">
    <citation type="submission" date="2020-05" db="UniProtKB">
        <authorList>
            <consortium name="EnsemblMetazoa"/>
        </authorList>
    </citation>
    <scope>IDENTIFICATION</scope>
    <source>
        <strain evidence="2">BB02</strain>
    </source>
</reference>
<dbReference type="GO" id="GO:0030424">
    <property type="term" value="C:axon"/>
    <property type="evidence" value="ECO:0007669"/>
    <property type="project" value="TreeGrafter"/>
</dbReference>
<dbReference type="EnsemblMetazoa" id="BGLB000664-RB">
    <property type="protein sequence ID" value="BGLB000664-PB"/>
    <property type="gene ID" value="BGLB000664"/>
</dbReference>
<dbReference type="GO" id="GO:0070382">
    <property type="term" value="C:exocytic vesicle"/>
    <property type="evidence" value="ECO:0007669"/>
    <property type="project" value="TreeGrafter"/>
</dbReference>
<dbReference type="GO" id="GO:0005544">
    <property type="term" value="F:calcium-dependent phospholipid binding"/>
    <property type="evidence" value="ECO:0007669"/>
    <property type="project" value="TreeGrafter"/>
</dbReference>
<dbReference type="GO" id="GO:0098793">
    <property type="term" value="C:presynapse"/>
    <property type="evidence" value="ECO:0007669"/>
    <property type="project" value="GOC"/>
</dbReference>
<organism evidence="2 3">
    <name type="scientific">Biomphalaria glabrata</name>
    <name type="common">Bloodfluke planorb</name>
    <name type="synonym">Freshwater snail</name>
    <dbReference type="NCBI Taxonomy" id="6526"/>
    <lineage>
        <taxon>Eukaryota</taxon>
        <taxon>Metazoa</taxon>
        <taxon>Spiralia</taxon>
        <taxon>Lophotrochozoa</taxon>
        <taxon>Mollusca</taxon>
        <taxon>Gastropoda</taxon>
        <taxon>Heterobranchia</taxon>
        <taxon>Euthyneura</taxon>
        <taxon>Panpulmonata</taxon>
        <taxon>Hygrophila</taxon>
        <taxon>Lymnaeoidea</taxon>
        <taxon>Planorbidae</taxon>
        <taxon>Biomphalaria</taxon>
    </lineage>
</organism>
<protein>
    <recommendedName>
        <fullName evidence="1">C2 domain-containing protein</fullName>
    </recommendedName>
</protein>
<proteinExistence type="predicted"/>
<dbReference type="GO" id="GO:0006906">
    <property type="term" value="P:vesicle fusion"/>
    <property type="evidence" value="ECO:0007669"/>
    <property type="project" value="TreeGrafter"/>
</dbReference>
<dbReference type="SUPFAM" id="SSF49562">
    <property type="entry name" value="C2 domain (Calcium/lipid-binding domain, CaLB)"/>
    <property type="match status" value="1"/>
</dbReference>
<dbReference type="SMART" id="SM00239">
    <property type="entry name" value="C2"/>
    <property type="match status" value="1"/>
</dbReference>
<name>A0A2C9JCM5_BIOGL</name>
<dbReference type="GO" id="GO:0005886">
    <property type="term" value="C:plasma membrane"/>
    <property type="evidence" value="ECO:0007669"/>
    <property type="project" value="TreeGrafter"/>
</dbReference>
<dbReference type="GO" id="GO:0005509">
    <property type="term" value="F:calcium ion binding"/>
    <property type="evidence" value="ECO:0007669"/>
    <property type="project" value="TreeGrafter"/>
</dbReference>
<dbReference type="PANTHER" id="PTHR10024">
    <property type="entry name" value="SYNAPTOTAGMIN"/>
    <property type="match status" value="1"/>
</dbReference>
<dbReference type="PROSITE" id="PS50004">
    <property type="entry name" value="C2"/>
    <property type="match status" value="1"/>
</dbReference>
<dbReference type="PRINTS" id="PR00360">
    <property type="entry name" value="C2DOMAIN"/>
</dbReference>
<dbReference type="InterPro" id="IPR000008">
    <property type="entry name" value="C2_dom"/>
</dbReference>
<dbReference type="Pfam" id="PF00168">
    <property type="entry name" value="C2"/>
    <property type="match status" value="1"/>
</dbReference>
<sequence>MSFKYKSRHLTFIYYYKFSLFSTDPYVKIYLLYNGQRIAKKKTHVKKRTLNPVFNESFLFDVPYNEGLQNISLELLVLDWDRMTKNEVVGRLEIGSKCEGQEALHWSEVINCPRKQIAEWHKLQD</sequence>
<dbReference type="GO" id="GO:0030276">
    <property type="term" value="F:clathrin binding"/>
    <property type="evidence" value="ECO:0007669"/>
    <property type="project" value="TreeGrafter"/>
</dbReference>
<dbReference type="STRING" id="6526.A0A2C9JCM5"/>
<accession>A0A2C9JCM5</accession>
<dbReference type="VEuPathDB" id="VectorBase:BGLAX_038932"/>
<evidence type="ECO:0000313" key="2">
    <source>
        <dbReference type="EnsemblMetazoa" id="BGLB000664-PB"/>
    </source>
</evidence>
<dbReference type="VEuPathDB" id="VectorBase:BGLB000664"/>
<feature type="domain" description="C2" evidence="1">
    <location>
        <begin position="1"/>
        <end position="121"/>
    </location>
</feature>
<evidence type="ECO:0000259" key="1">
    <source>
        <dbReference type="PROSITE" id="PS50004"/>
    </source>
</evidence>
<gene>
    <name evidence="2" type="primary">106079827</name>
</gene>
<dbReference type="OrthoDB" id="67700at2759"/>
<dbReference type="AlphaFoldDB" id="A0A2C9JCM5"/>
<dbReference type="Proteomes" id="UP000076420">
    <property type="component" value="Unassembled WGS sequence"/>
</dbReference>
<dbReference type="PANTHER" id="PTHR10024:SF369">
    <property type="entry name" value="FI18813P1"/>
    <property type="match status" value="1"/>
</dbReference>
<evidence type="ECO:0000313" key="3">
    <source>
        <dbReference type="Proteomes" id="UP000076420"/>
    </source>
</evidence>
<dbReference type="KEGG" id="bgt:106079827"/>
<dbReference type="GO" id="GO:0001786">
    <property type="term" value="F:phosphatidylserine binding"/>
    <property type="evidence" value="ECO:0007669"/>
    <property type="project" value="TreeGrafter"/>
</dbReference>
<dbReference type="Gene3D" id="2.60.40.150">
    <property type="entry name" value="C2 domain"/>
    <property type="match status" value="1"/>
</dbReference>
<dbReference type="GO" id="GO:0048791">
    <property type="term" value="P:calcium ion-regulated exocytosis of neurotransmitter"/>
    <property type="evidence" value="ECO:0007669"/>
    <property type="project" value="TreeGrafter"/>
</dbReference>
<dbReference type="InterPro" id="IPR035892">
    <property type="entry name" value="C2_domain_sf"/>
</dbReference>
<dbReference type="GO" id="GO:0000149">
    <property type="term" value="F:SNARE binding"/>
    <property type="evidence" value="ECO:0007669"/>
    <property type="project" value="TreeGrafter"/>
</dbReference>